<dbReference type="Proteomes" id="UP000646827">
    <property type="component" value="Unassembled WGS sequence"/>
</dbReference>
<reference evidence="2 3" key="1">
    <citation type="submission" date="2020-12" db="EMBL/GenBank/DDBJ databases">
        <title>Metabolic potential, ecology and presence of endohyphal bacteria is reflected in genomic diversity of Mucoromycotina.</title>
        <authorList>
            <person name="Muszewska A."/>
            <person name="Okrasinska A."/>
            <person name="Steczkiewicz K."/>
            <person name="Drgas O."/>
            <person name="Orlowska M."/>
            <person name="Perlinska-Lenart U."/>
            <person name="Aleksandrzak-Piekarczyk T."/>
            <person name="Szatraj K."/>
            <person name="Zielenkiewicz U."/>
            <person name="Pilsyk S."/>
            <person name="Malc E."/>
            <person name="Mieczkowski P."/>
            <person name="Kruszewska J.S."/>
            <person name="Biernat P."/>
            <person name="Pawlowska J."/>
        </authorList>
    </citation>
    <scope>NUCLEOTIDE SEQUENCE [LARGE SCALE GENOMIC DNA]</scope>
    <source>
        <strain evidence="2 3">CBS 142.35</strain>
    </source>
</reference>
<protein>
    <submittedName>
        <fullName evidence="2">Uncharacterized protein</fullName>
    </submittedName>
</protein>
<evidence type="ECO:0000313" key="2">
    <source>
        <dbReference type="EMBL" id="KAG2214636.1"/>
    </source>
</evidence>
<feature type="compositionally biased region" description="Polar residues" evidence="1">
    <location>
        <begin position="11"/>
        <end position="28"/>
    </location>
</feature>
<name>A0A8H7RRP7_9FUNG</name>
<keyword evidence="3" id="KW-1185">Reference proteome</keyword>
<evidence type="ECO:0000256" key="1">
    <source>
        <dbReference type="SAM" id="MobiDB-lite"/>
    </source>
</evidence>
<organism evidence="2 3">
    <name type="scientific">Circinella minor</name>
    <dbReference type="NCBI Taxonomy" id="1195481"/>
    <lineage>
        <taxon>Eukaryota</taxon>
        <taxon>Fungi</taxon>
        <taxon>Fungi incertae sedis</taxon>
        <taxon>Mucoromycota</taxon>
        <taxon>Mucoromycotina</taxon>
        <taxon>Mucoromycetes</taxon>
        <taxon>Mucorales</taxon>
        <taxon>Lichtheimiaceae</taxon>
        <taxon>Circinella</taxon>
    </lineage>
</organism>
<accession>A0A8H7RRP7</accession>
<feature type="region of interest" description="Disordered" evidence="1">
    <location>
        <begin position="1"/>
        <end position="28"/>
    </location>
</feature>
<dbReference type="OrthoDB" id="10318502at2759"/>
<comment type="caution">
    <text evidence="2">The sequence shown here is derived from an EMBL/GenBank/DDBJ whole genome shotgun (WGS) entry which is preliminary data.</text>
</comment>
<proteinExistence type="predicted"/>
<sequence>MSTKVKKVNVNKGQCQQRSMSTKVNDANNTNISVSRAVLEYSGHSGGTTMPTMPTMTTLVLEYSGHSGRHSYNNTS</sequence>
<gene>
    <name evidence="2" type="ORF">INT45_007326</name>
</gene>
<evidence type="ECO:0000313" key="3">
    <source>
        <dbReference type="Proteomes" id="UP000646827"/>
    </source>
</evidence>
<dbReference type="AlphaFoldDB" id="A0A8H7RRP7"/>
<dbReference type="EMBL" id="JAEPRB010000602">
    <property type="protein sequence ID" value="KAG2214636.1"/>
    <property type="molecule type" value="Genomic_DNA"/>
</dbReference>